<proteinExistence type="predicted"/>
<evidence type="ECO:0000256" key="5">
    <source>
        <dbReference type="SAM" id="Phobius"/>
    </source>
</evidence>
<evidence type="ECO:0000259" key="6">
    <source>
        <dbReference type="PROSITE" id="PS50929"/>
    </source>
</evidence>
<dbReference type="PROSITE" id="PS50929">
    <property type="entry name" value="ABC_TM1F"/>
    <property type="match status" value="1"/>
</dbReference>
<accession>C7G9Z0</accession>
<feature type="transmembrane region" description="Helical" evidence="5">
    <location>
        <begin position="156"/>
        <end position="175"/>
    </location>
</feature>
<comment type="caution">
    <text evidence="7">The sequence shown here is derived from an EMBL/GenBank/DDBJ whole genome shotgun (WGS) entry which is preliminary data.</text>
</comment>
<gene>
    <name evidence="7" type="ORF">ROSINTL182_06720</name>
</gene>
<dbReference type="AlphaFoldDB" id="C7G9Z0"/>
<evidence type="ECO:0000256" key="3">
    <source>
        <dbReference type="ARBA" id="ARBA00022989"/>
    </source>
</evidence>
<feature type="domain" description="ABC transmembrane type-1" evidence="6">
    <location>
        <begin position="34"/>
        <end position="185"/>
    </location>
</feature>
<keyword evidence="2 5" id="KW-0812">Transmembrane</keyword>
<feature type="transmembrane region" description="Helical" evidence="5">
    <location>
        <begin position="77"/>
        <end position="94"/>
    </location>
</feature>
<organism evidence="7 8">
    <name type="scientific">Roseburia intestinalis L1-82</name>
    <dbReference type="NCBI Taxonomy" id="536231"/>
    <lineage>
        <taxon>Bacteria</taxon>
        <taxon>Bacillati</taxon>
        <taxon>Bacillota</taxon>
        <taxon>Clostridia</taxon>
        <taxon>Lachnospirales</taxon>
        <taxon>Lachnospiraceae</taxon>
        <taxon>Roseburia</taxon>
    </lineage>
</organism>
<evidence type="ECO:0000256" key="1">
    <source>
        <dbReference type="ARBA" id="ARBA00004651"/>
    </source>
</evidence>
<feature type="transmembrane region" description="Helical" evidence="5">
    <location>
        <begin position="32"/>
        <end position="53"/>
    </location>
</feature>
<feature type="non-terminal residue" evidence="7">
    <location>
        <position position="185"/>
    </location>
</feature>
<evidence type="ECO:0000256" key="2">
    <source>
        <dbReference type="ARBA" id="ARBA00022692"/>
    </source>
</evidence>
<dbReference type="Pfam" id="PF00664">
    <property type="entry name" value="ABC_membrane"/>
    <property type="match status" value="1"/>
</dbReference>
<dbReference type="HOGENOM" id="CLU_1464316_0_0_9"/>
<comment type="subcellular location">
    <subcellularLocation>
        <location evidence="1">Cell membrane</location>
        <topology evidence="1">Multi-pass membrane protein</topology>
    </subcellularLocation>
</comment>
<evidence type="ECO:0000313" key="8">
    <source>
        <dbReference type="Proteomes" id="UP000004828"/>
    </source>
</evidence>
<dbReference type="Proteomes" id="UP000004828">
    <property type="component" value="Unassembled WGS sequence"/>
</dbReference>
<dbReference type="SUPFAM" id="SSF90123">
    <property type="entry name" value="ABC transporter transmembrane region"/>
    <property type="match status" value="1"/>
</dbReference>
<evidence type="ECO:0000313" key="7">
    <source>
        <dbReference type="EMBL" id="EEV01370.1"/>
    </source>
</evidence>
<reference evidence="7 8" key="1">
    <citation type="submission" date="2009-08" db="EMBL/GenBank/DDBJ databases">
        <authorList>
            <person name="Weinstock G."/>
            <person name="Sodergren E."/>
            <person name="Clifton S."/>
            <person name="Fulton L."/>
            <person name="Fulton B."/>
            <person name="Courtney L."/>
            <person name="Fronick C."/>
            <person name="Harrison M."/>
            <person name="Strong C."/>
            <person name="Farmer C."/>
            <person name="Delahaunty K."/>
            <person name="Markovic C."/>
            <person name="Hall O."/>
            <person name="Minx P."/>
            <person name="Tomlinson C."/>
            <person name="Mitreva M."/>
            <person name="Nelson J."/>
            <person name="Hou S."/>
            <person name="Wollam A."/>
            <person name="Pepin K.H."/>
            <person name="Johnson M."/>
            <person name="Bhonagiri V."/>
            <person name="Nash W.E."/>
            <person name="Warren W."/>
            <person name="Chinwalla A."/>
            <person name="Mardis E.R."/>
            <person name="Wilson R.K."/>
        </authorList>
    </citation>
    <scope>NUCLEOTIDE SEQUENCE [LARGE SCALE GENOMIC DNA]</scope>
    <source>
        <strain evidence="7 8">L1-82</strain>
    </source>
</reference>
<dbReference type="GO" id="GO:0140359">
    <property type="term" value="F:ABC-type transporter activity"/>
    <property type="evidence" value="ECO:0007669"/>
    <property type="project" value="InterPro"/>
</dbReference>
<dbReference type="GO" id="GO:0005886">
    <property type="term" value="C:plasma membrane"/>
    <property type="evidence" value="ECO:0007669"/>
    <property type="project" value="UniProtKB-SubCell"/>
</dbReference>
<dbReference type="RefSeq" id="WP_006856830.1">
    <property type="nucleotide sequence ID" value="NZ_GG692720.1"/>
</dbReference>
<evidence type="ECO:0000256" key="4">
    <source>
        <dbReference type="ARBA" id="ARBA00023136"/>
    </source>
</evidence>
<sequence>MSDKYDRKNAGSEKQKFEADHVISYFKMEWKVLLAVTVSGLIYNLGLLAGPWFEGKMAGCLVDILGGRAGFPDMGKLVAAYVIAIAVVQSSRYIKRFYVRRFANNVNRRMKHVLYDSLVHKSRAELEEEGAGNVMTKAILDVDDCAEGMRKFTTEIFDTGVALLAYAGMLLFYDWRLALLSMLFP</sequence>
<protein>
    <recommendedName>
        <fullName evidence="6">ABC transmembrane type-1 domain-containing protein</fullName>
    </recommendedName>
</protein>
<dbReference type="Gene3D" id="1.20.1560.10">
    <property type="entry name" value="ABC transporter type 1, transmembrane domain"/>
    <property type="match status" value="1"/>
</dbReference>
<keyword evidence="3 5" id="KW-1133">Transmembrane helix</keyword>
<dbReference type="GO" id="GO:0005524">
    <property type="term" value="F:ATP binding"/>
    <property type="evidence" value="ECO:0007669"/>
    <property type="project" value="InterPro"/>
</dbReference>
<dbReference type="InterPro" id="IPR011527">
    <property type="entry name" value="ABC1_TM_dom"/>
</dbReference>
<dbReference type="InterPro" id="IPR036640">
    <property type="entry name" value="ABC1_TM_sf"/>
</dbReference>
<name>C7G9Z0_9FIRM</name>
<dbReference type="EMBL" id="ABYJ02000077">
    <property type="protein sequence ID" value="EEV01370.1"/>
    <property type="molecule type" value="Genomic_DNA"/>
</dbReference>
<keyword evidence="4 5" id="KW-0472">Membrane</keyword>